<evidence type="ECO:0000256" key="1">
    <source>
        <dbReference type="SAM" id="Phobius"/>
    </source>
</evidence>
<protein>
    <submittedName>
        <fullName evidence="3">EAL domain-containing protein</fullName>
    </submittedName>
</protein>
<feature type="transmembrane region" description="Helical" evidence="1">
    <location>
        <begin position="191"/>
        <end position="213"/>
    </location>
</feature>
<evidence type="ECO:0000313" key="3">
    <source>
        <dbReference type="EMBL" id="XDK26090.1"/>
    </source>
</evidence>
<keyword evidence="1" id="KW-1133">Transmembrane helix</keyword>
<dbReference type="PANTHER" id="PTHR33121:SF80">
    <property type="entry name" value="CYCLIC DI-GMP PHOSPHODIESTERASE PDEL"/>
    <property type="match status" value="1"/>
</dbReference>
<accession>A0AB39HHL6</accession>
<organism evidence="3">
    <name type="scientific">Vibrio sp. HB236076</name>
    <dbReference type="NCBI Taxonomy" id="3232307"/>
    <lineage>
        <taxon>Bacteria</taxon>
        <taxon>Pseudomonadati</taxon>
        <taxon>Pseudomonadota</taxon>
        <taxon>Gammaproteobacteria</taxon>
        <taxon>Vibrionales</taxon>
        <taxon>Vibrionaceae</taxon>
        <taxon>Vibrio</taxon>
    </lineage>
</organism>
<name>A0AB39HHL6_9VIBR</name>
<evidence type="ECO:0000259" key="2">
    <source>
        <dbReference type="PROSITE" id="PS50883"/>
    </source>
</evidence>
<dbReference type="Pfam" id="PF00563">
    <property type="entry name" value="EAL"/>
    <property type="match status" value="1"/>
</dbReference>
<dbReference type="InterPro" id="IPR035919">
    <property type="entry name" value="EAL_sf"/>
</dbReference>
<dbReference type="InterPro" id="IPR001633">
    <property type="entry name" value="EAL_dom"/>
</dbReference>
<proteinExistence type="predicted"/>
<dbReference type="CDD" id="cd01948">
    <property type="entry name" value="EAL"/>
    <property type="match status" value="1"/>
</dbReference>
<dbReference type="SUPFAM" id="SSF141868">
    <property type="entry name" value="EAL domain-like"/>
    <property type="match status" value="1"/>
</dbReference>
<dbReference type="AlphaFoldDB" id="A0AB39HHL6"/>
<dbReference type="RefSeq" id="WP_306101743.1">
    <property type="nucleotide sequence ID" value="NZ_CP162601.1"/>
</dbReference>
<reference evidence="3" key="1">
    <citation type="submission" date="2024-07" db="EMBL/GenBank/DDBJ databases">
        <title>Genome Analysis of a Potential Novel Vibrio Species Secreting pH- and Thermo-stable Alginate Lyase and its Application in Producing Alginate Oligosaccharides.</title>
        <authorList>
            <person name="Huang H."/>
            <person name="Bao K."/>
        </authorList>
    </citation>
    <scope>NUCLEOTIDE SEQUENCE</scope>
    <source>
        <strain evidence="3">HB236076</strain>
    </source>
</reference>
<gene>
    <name evidence="3" type="ORF">AB0763_05475</name>
</gene>
<feature type="domain" description="EAL" evidence="2">
    <location>
        <begin position="216"/>
        <end position="465"/>
    </location>
</feature>
<sequence>MSAASFYYLKNQLEQQRDNETANVFSHLEHLLTSVQDVRTLFSISDRDSCLRYLNDINRHLLTIPGALSYKVDLLTGSCDSQTGWYGLAIDNQSLLIQDLSLGPGKLESKSVFYQDNNQQFELSLPALQEQLQVNPMYIKPSIILTDGSVISLYDDVDLVLKKVYQSESYPFYIESSVTISGFYQFIFKSLFGFLALSFIPSVLISFQLYRWFNSPNYLAKKVLKAIHLKQIQAYIQPIHDSANKIHGGEILVRWQHPLLGLVYPDEFIDLVEKSGTANYLTAYLMDEFTVYGLKNKERLDQFHLSFNITAQQLTEYRIIEQCERFIRCFSQEQISLVLELTEREQVNLTPDILEHYKKLKSIDVSISIDDFGTGTSSLTYLQMFDVDFIKIDKSFVDLINSSSQSNHIIHNMLDLTRRLNIPTVAEGVENEAQRDFLVIHGVDCLQGYFYSKAIPLDTFFEDYF</sequence>
<dbReference type="SMART" id="SM00052">
    <property type="entry name" value="EAL"/>
    <property type="match status" value="1"/>
</dbReference>
<dbReference type="PROSITE" id="PS50883">
    <property type="entry name" value="EAL"/>
    <property type="match status" value="1"/>
</dbReference>
<dbReference type="EMBL" id="CP162601">
    <property type="protein sequence ID" value="XDK26090.1"/>
    <property type="molecule type" value="Genomic_DNA"/>
</dbReference>
<keyword evidence="1" id="KW-0812">Transmembrane</keyword>
<dbReference type="PANTHER" id="PTHR33121">
    <property type="entry name" value="CYCLIC DI-GMP PHOSPHODIESTERASE PDEF"/>
    <property type="match status" value="1"/>
</dbReference>
<keyword evidence="1" id="KW-0472">Membrane</keyword>
<dbReference type="Gene3D" id="3.20.20.450">
    <property type="entry name" value="EAL domain"/>
    <property type="match status" value="1"/>
</dbReference>
<dbReference type="GO" id="GO:0071111">
    <property type="term" value="F:cyclic-guanylate-specific phosphodiesterase activity"/>
    <property type="evidence" value="ECO:0007669"/>
    <property type="project" value="InterPro"/>
</dbReference>
<dbReference type="InterPro" id="IPR050706">
    <property type="entry name" value="Cyclic-di-GMP_PDE-like"/>
</dbReference>
<dbReference type="KEGG" id="vih:AB0763_05475"/>